<feature type="region of interest" description="Disordered" evidence="8">
    <location>
        <begin position="521"/>
        <end position="586"/>
    </location>
</feature>
<feature type="compositionally biased region" description="Low complexity" evidence="8">
    <location>
        <begin position="540"/>
        <end position="551"/>
    </location>
</feature>
<comment type="subcellular location">
    <subcellularLocation>
        <location evidence="1">Cytoplasm</location>
    </subcellularLocation>
</comment>
<protein>
    <submittedName>
        <fullName evidence="10">LAFE_0H16050g1_1</fullName>
    </submittedName>
</protein>
<feature type="compositionally biased region" description="Polar residues" evidence="8">
    <location>
        <begin position="552"/>
        <end position="562"/>
    </location>
</feature>
<name>A0A1G4ML32_LACFM</name>
<evidence type="ECO:0000313" key="11">
    <source>
        <dbReference type="Proteomes" id="UP000190831"/>
    </source>
</evidence>
<dbReference type="PROSITE" id="PS50865">
    <property type="entry name" value="ZF_MYND_2"/>
    <property type="match status" value="1"/>
</dbReference>
<dbReference type="SUPFAM" id="SSF144232">
    <property type="entry name" value="HIT/MYND zinc finger-like"/>
    <property type="match status" value="1"/>
</dbReference>
<feature type="compositionally biased region" description="Polar residues" evidence="8">
    <location>
        <begin position="521"/>
        <end position="534"/>
    </location>
</feature>
<dbReference type="GO" id="GO:0005737">
    <property type="term" value="C:cytoplasm"/>
    <property type="evidence" value="ECO:0007669"/>
    <property type="project" value="UniProtKB-SubCell"/>
</dbReference>
<evidence type="ECO:0000256" key="1">
    <source>
        <dbReference type="ARBA" id="ARBA00004496"/>
    </source>
</evidence>
<dbReference type="GO" id="GO:1990304">
    <property type="term" value="C:MUB1-RAD6-UBR2 ubiquitin ligase complex"/>
    <property type="evidence" value="ECO:0007669"/>
    <property type="project" value="TreeGrafter"/>
</dbReference>
<accession>A0A1G4ML32</accession>
<keyword evidence="11" id="KW-1185">Reference proteome</keyword>
<dbReference type="OMA" id="QDMQYWA"/>
<evidence type="ECO:0000256" key="2">
    <source>
        <dbReference type="ARBA" id="ARBA00010655"/>
    </source>
</evidence>
<proteinExistence type="inferred from homology"/>
<keyword evidence="3" id="KW-0963">Cytoplasm</keyword>
<keyword evidence="5 7" id="KW-0863">Zinc-finger</keyword>
<dbReference type="GO" id="GO:0006511">
    <property type="term" value="P:ubiquitin-dependent protein catabolic process"/>
    <property type="evidence" value="ECO:0007669"/>
    <property type="project" value="TreeGrafter"/>
</dbReference>
<dbReference type="InterPro" id="IPR002893">
    <property type="entry name" value="Znf_MYND"/>
</dbReference>
<dbReference type="PANTHER" id="PTHR47442:SF1">
    <property type="entry name" value="MYND-TYPE ZINC FINGER PROTEIN MUB1"/>
    <property type="match status" value="1"/>
</dbReference>
<evidence type="ECO:0000256" key="8">
    <source>
        <dbReference type="SAM" id="MobiDB-lite"/>
    </source>
</evidence>
<dbReference type="Pfam" id="PF01753">
    <property type="entry name" value="zf-MYND"/>
    <property type="match status" value="1"/>
</dbReference>
<dbReference type="GO" id="GO:0008270">
    <property type="term" value="F:zinc ion binding"/>
    <property type="evidence" value="ECO:0007669"/>
    <property type="project" value="UniProtKB-KW"/>
</dbReference>
<evidence type="ECO:0000256" key="3">
    <source>
        <dbReference type="ARBA" id="ARBA00022490"/>
    </source>
</evidence>
<evidence type="ECO:0000256" key="7">
    <source>
        <dbReference type="PROSITE-ProRule" id="PRU00134"/>
    </source>
</evidence>
<dbReference type="GO" id="GO:0007163">
    <property type="term" value="P:establishment or maintenance of cell polarity"/>
    <property type="evidence" value="ECO:0007669"/>
    <property type="project" value="TreeGrafter"/>
</dbReference>
<dbReference type="FunFam" id="6.10.140.2220:FF:000003">
    <property type="entry name" value="MYND-type zinc finger protein"/>
    <property type="match status" value="1"/>
</dbReference>
<organism evidence="10 11">
    <name type="scientific">Lachancea fermentati</name>
    <name type="common">Zygosaccharomyces fermentati</name>
    <dbReference type="NCBI Taxonomy" id="4955"/>
    <lineage>
        <taxon>Eukaryota</taxon>
        <taxon>Fungi</taxon>
        <taxon>Dikarya</taxon>
        <taxon>Ascomycota</taxon>
        <taxon>Saccharomycotina</taxon>
        <taxon>Saccharomycetes</taxon>
        <taxon>Saccharomycetales</taxon>
        <taxon>Saccharomycetaceae</taxon>
        <taxon>Lachancea</taxon>
    </lineage>
</organism>
<dbReference type="OrthoDB" id="5594178at2759"/>
<dbReference type="PANTHER" id="PTHR47442">
    <property type="entry name" value="MYND-TYPE ZINC FINGER PROTEIN MUB1"/>
    <property type="match status" value="1"/>
</dbReference>
<evidence type="ECO:0000256" key="5">
    <source>
        <dbReference type="ARBA" id="ARBA00022771"/>
    </source>
</evidence>
<evidence type="ECO:0000313" key="10">
    <source>
        <dbReference type="EMBL" id="SCW04552.1"/>
    </source>
</evidence>
<reference evidence="10 11" key="1">
    <citation type="submission" date="2016-03" db="EMBL/GenBank/DDBJ databases">
        <authorList>
            <person name="Devillers H."/>
        </authorList>
    </citation>
    <scope>NUCLEOTIDE SEQUENCE [LARGE SCALE GENOMIC DNA]</scope>
    <source>
        <strain evidence="10">CBS 6772</strain>
    </source>
</reference>
<sequence length="586" mass="67032">MRDSNHRSVVLNRSSITITSAVYDRRALDCNSEIPLINSLNHLTYLTSNSAKVRETVASDGALVRLVSILHDCYIAVQELSSVQLRYSLTPVEKVARERKLAMVAWKWTLAFQCLVLTGTRGTEQIRKEVVYSGVIPILATVLDNYLIFEKNYDFLQDKTIEFDFKKFNYTENPLMSEFFKDDNQLRQLCELYKTLVKDEPSEGIIACGDNLCEPNIMRLSTTFNELWNTSMSRNGRKELESDNYDNIVVSIPRSFFMGKIIPKADDVTWSLQLLAFISKYTYMKPHLQKVQLVESLSLRVVLTNIRMKQEQGLDMTPLRISDVGGLQEDEDDIEELNEPDDIMIDRDDPFLIEIESLCGALKSVDFPKRCKDQPIVDFTGHGKPLSRNERFLNLKGAFEKQCNYDTVVKTLNSETWDHIMNMKFLNLFPLVERFTVKRENERDMTYWSSVIMRNSCRKNETTGVRQCANFACGKWEDYPKQFAKCRRCKRTKYCSRECQLHSWNYHRYWCQEVGSSSMGASSTANGTGTNTPNDGVAGTESTTTTGTPTTDNGRSILSTAETVGEPQRIRNTATRVNEEDDGNGI</sequence>
<evidence type="ECO:0000256" key="6">
    <source>
        <dbReference type="ARBA" id="ARBA00022833"/>
    </source>
</evidence>
<evidence type="ECO:0000259" key="9">
    <source>
        <dbReference type="PROSITE" id="PS50865"/>
    </source>
</evidence>
<dbReference type="InterPro" id="IPR051664">
    <property type="entry name" value="MYND-type_zinc_finger"/>
</dbReference>
<dbReference type="Proteomes" id="UP000190831">
    <property type="component" value="Chromosome H"/>
</dbReference>
<dbReference type="AlphaFoldDB" id="A0A1G4ML32"/>
<keyword evidence="4" id="KW-0479">Metal-binding</keyword>
<gene>
    <name evidence="10" type="ORF">LAFE_0H16050G</name>
</gene>
<dbReference type="EMBL" id="LT598491">
    <property type="protein sequence ID" value="SCW04552.1"/>
    <property type="molecule type" value="Genomic_DNA"/>
</dbReference>
<keyword evidence="6" id="KW-0862">Zinc</keyword>
<evidence type="ECO:0000256" key="4">
    <source>
        <dbReference type="ARBA" id="ARBA00022723"/>
    </source>
</evidence>
<feature type="domain" description="MYND-type" evidence="9">
    <location>
        <begin position="470"/>
        <end position="511"/>
    </location>
</feature>
<dbReference type="Gene3D" id="6.10.140.2220">
    <property type="match status" value="1"/>
</dbReference>
<comment type="similarity">
    <text evidence="2">Belongs to the MUB1/samB family.</text>
</comment>